<organism evidence="14 15">
    <name type="scientific">Alloprevotella rava</name>
    <dbReference type="NCBI Taxonomy" id="671218"/>
    <lineage>
        <taxon>Bacteria</taxon>
        <taxon>Pseudomonadati</taxon>
        <taxon>Bacteroidota</taxon>
        <taxon>Bacteroidia</taxon>
        <taxon>Bacteroidales</taxon>
        <taxon>Prevotellaceae</taxon>
        <taxon>Alloprevotella</taxon>
    </lineage>
</organism>
<reference evidence="14 15" key="1">
    <citation type="submission" date="2020-08" db="EMBL/GenBank/DDBJ databases">
        <title>Genomic Encyclopedia of Type Strains, Phase IV (KMG-IV): sequencing the most valuable type-strain genomes for metagenomic binning, comparative biology and taxonomic classification.</title>
        <authorList>
            <person name="Goeker M."/>
        </authorList>
    </citation>
    <scope>NUCLEOTIDE SEQUENCE [LARGE SCALE GENOMIC DNA]</scope>
    <source>
        <strain evidence="14 15">DSM 22548</strain>
    </source>
</reference>
<evidence type="ECO:0000256" key="5">
    <source>
        <dbReference type="ARBA" id="ARBA00022449"/>
    </source>
</evidence>
<comment type="caution">
    <text evidence="14">The sequence shown here is derived from an EMBL/GenBank/DDBJ whole genome shotgun (WGS) entry which is preliminary data.</text>
</comment>
<evidence type="ECO:0000256" key="1">
    <source>
        <dbReference type="ARBA" id="ARBA00004651"/>
    </source>
</evidence>
<evidence type="ECO:0000256" key="11">
    <source>
        <dbReference type="ARBA" id="ARBA00023251"/>
    </source>
</evidence>
<sequence>MKVTDNYAFLTKGPIHQVIGTLAVPTIISMLITNVYNIVDTFFVGQIDTQSTAAVGVVFSLMFVVQAFSFFFGNGSGTYIARQLGARDRHHAERMASTAFFYALCCGTLLAVFGLVFLTPISKMLGSTPTILPYTESYLGISLFGVPFLMGSFCINNQMRFQGYARYSMYGMVSGAVLNCVLDPIFIFGLRMGVAGAALATVVGYIFGFIVMLRMTRMSPNIIRYSVKRISFSFAYVKEILAGGTPSISRQGLAAVSTIALNFAAGAYGDAAIAAMSIVNRISMFVYSVVVGLGQGFQPLCGFCFGAKLYGRIKEGYNFCLKVGTVFLVFWAVLLFFFSKGAIALFRNDPEVIAVGTSALHYQIISYPLIAMLTVSNMLMQTCRKTIRANILAAARQGLFFVPLIILLPHYFGLTGVECCQAVSDVLAFLLAVPLVRWAFREMK</sequence>
<dbReference type="Proteomes" id="UP000541425">
    <property type="component" value="Unassembled WGS sequence"/>
</dbReference>
<dbReference type="InterPro" id="IPR048279">
    <property type="entry name" value="MdtK-like"/>
</dbReference>
<evidence type="ECO:0000256" key="10">
    <source>
        <dbReference type="ARBA" id="ARBA00023136"/>
    </source>
</evidence>
<dbReference type="GO" id="GO:0006811">
    <property type="term" value="P:monoatomic ion transport"/>
    <property type="evidence" value="ECO:0007669"/>
    <property type="project" value="UniProtKB-KW"/>
</dbReference>
<feature type="transmembrane region" description="Helical" evidence="13">
    <location>
        <begin position="194"/>
        <end position="213"/>
    </location>
</feature>
<dbReference type="PANTHER" id="PTHR43298">
    <property type="entry name" value="MULTIDRUG RESISTANCE PROTEIN NORM-RELATED"/>
    <property type="match status" value="1"/>
</dbReference>
<dbReference type="RefSeq" id="WP_183695386.1">
    <property type="nucleotide sequence ID" value="NZ_JACICA010000003.1"/>
</dbReference>
<evidence type="ECO:0000256" key="8">
    <source>
        <dbReference type="ARBA" id="ARBA00022989"/>
    </source>
</evidence>
<evidence type="ECO:0000256" key="4">
    <source>
        <dbReference type="ARBA" id="ARBA00022448"/>
    </source>
</evidence>
<feature type="transmembrane region" description="Helical" evidence="13">
    <location>
        <begin position="167"/>
        <end position="188"/>
    </location>
</feature>
<keyword evidence="7 13" id="KW-0812">Transmembrane</keyword>
<dbReference type="GO" id="GO:0015297">
    <property type="term" value="F:antiporter activity"/>
    <property type="evidence" value="ECO:0007669"/>
    <property type="project" value="UniProtKB-KW"/>
</dbReference>
<evidence type="ECO:0000256" key="6">
    <source>
        <dbReference type="ARBA" id="ARBA00022475"/>
    </source>
</evidence>
<keyword evidence="9" id="KW-0406">Ion transport</keyword>
<evidence type="ECO:0000313" key="14">
    <source>
        <dbReference type="EMBL" id="MBB3702422.1"/>
    </source>
</evidence>
<dbReference type="GO" id="GO:0005886">
    <property type="term" value="C:plasma membrane"/>
    <property type="evidence" value="ECO:0007669"/>
    <property type="project" value="UniProtKB-SubCell"/>
</dbReference>
<keyword evidence="11" id="KW-0046">Antibiotic resistance</keyword>
<dbReference type="PIRSF" id="PIRSF006603">
    <property type="entry name" value="DinF"/>
    <property type="match status" value="1"/>
</dbReference>
<dbReference type="AlphaFoldDB" id="A0A7W5UMI4"/>
<dbReference type="Pfam" id="PF01554">
    <property type="entry name" value="MatE"/>
    <property type="match status" value="2"/>
</dbReference>
<feature type="transmembrane region" description="Helical" evidence="13">
    <location>
        <begin position="51"/>
        <end position="74"/>
    </location>
</feature>
<evidence type="ECO:0000256" key="9">
    <source>
        <dbReference type="ARBA" id="ARBA00023065"/>
    </source>
</evidence>
<keyword evidence="8 13" id="KW-1133">Transmembrane helix</keyword>
<feature type="transmembrane region" description="Helical" evidence="13">
    <location>
        <begin position="95"/>
        <end position="118"/>
    </location>
</feature>
<feature type="transmembrane region" description="Helical" evidence="13">
    <location>
        <begin position="391"/>
        <end position="410"/>
    </location>
</feature>
<evidence type="ECO:0000256" key="7">
    <source>
        <dbReference type="ARBA" id="ARBA00022692"/>
    </source>
</evidence>
<feature type="transmembrane region" description="Helical" evidence="13">
    <location>
        <begin position="259"/>
        <end position="279"/>
    </location>
</feature>
<dbReference type="GO" id="GO:0046677">
    <property type="term" value="P:response to antibiotic"/>
    <property type="evidence" value="ECO:0007669"/>
    <property type="project" value="UniProtKB-KW"/>
</dbReference>
<dbReference type="InterPro" id="IPR045070">
    <property type="entry name" value="MATE_MepA-like"/>
</dbReference>
<dbReference type="GO" id="GO:0042910">
    <property type="term" value="F:xenobiotic transmembrane transporter activity"/>
    <property type="evidence" value="ECO:0007669"/>
    <property type="project" value="InterPro"/>
</dbReference>
<keyword evidence="10 13" id="KW-0472">Membrane</keyword>
<evidence type="ECO:0000256" key="2">
    <source>
        <dbReference type="ARBA" id="ARBA00008417"/>
    </source>
</evidence>
<comment type="subcellular location">
    <subcellularLocation>
        <location evidence="1">Cell membrane</location>
        <topology evidence="1">Multi-pass membrane protein</topology>
    </subcellularLocation>
</comment>
<dbReference type="PANTHER" id="PTHR43298:SF2">
    <property type="entry name" value="FMN_FAD EXPORTER YEEO-RELATED"/>
    <property type="match status" value="1"/>
</dbReference>
<feature type="transmembrane region" description="Helical" evidence="13">
    <location>
        <begin position="138"/>
        <end position="155"/>
    </location>
</feature>
<protein>
    <recommendedName>
        <fullName evidence="3">Multidrug export protein MepA</fullName>
    </recommendedName>
    <alternativeName>
        <fullName evidence="12">Multidrug-efflux transporter</fullName>
    </alternativeName>
</protein>
<feature type="transmembrane region" description="Helical" evidence="13">
    <location>
        <begin position="319"/>
        <end position="339"/>
    </location>
</feature>
<dbReference type="EMBL" id="JACICA010000003">
    <property type="protein sequence ID" value="MBB3702422.1"/>
    <property type="molecule type" value="Genomic_DNA"/>
</dbReference>
<evidence type="ECO:0000256" key="12">
    <source>
        <dbReference type="ARBA" id="ARBA00031636"/>
    </source>
</evidence>
<keyword evidence="4" id="KW-0813">Transport</keyword>
<gene>
    <name evidence="14" type="ORF">FHS60_000880</name>
</gene>
<feature type="transmembrane region" description="Helical" evidence="13">
    <location>
        <begin position="422"/>
        <end position="440"/>
    </location>
</feature>
<feature type="transmembrane region" description="Helical" evidence="13">
    <location>
        <begin position="359"/>
        <end position="379"/>
    </location>
</feature>
<dbReference type="CDD" id="cd13143">
    <property type="entry name" value="MATE_MepA_like"/>
    <property type="match status" value="1"/>
</dbReference>
<name>A0A7W5UMI4_9BACT</name>
<evidence type="ECO:0000313" key="15">
    <source>
        <dbReference type="Proteomes" id="UP000541425"/>
    </source>
</evidence>
<dbReference type="NCBIfam" id="TIGR00797">
    <property type="entry name" value="matE"/>
    <property type="match status" value="1"/>
</dbReference>
<dbReference type="InterPro" id="IPR050222">
    <property type="entry name" value="MATE_MdtK"/>
</dbReference>
<feature type="transmembrane region" description="Helical" evidence="13">
    <location>
        <begin position="18"/>
        <end position="39"/>
    </location>
</feature>
<comment type="similarity">
    <text evidence="2">Belongs to the multi antimicrobial extrusion (MATE) (TC 2.A.66.1) family. MepA subfamily.</text>
</comment>
<evidence type="ECO:0000256" key="13">
    <source>
        <dbReference type="SAM" id="Phobius"/>
    </source>
</evidence>
<dbReference type="InterPro" id="IPR002528">
    <property type="entry name" value="MATE_fam"/>
</dbReference>
<proteinExistence type="inferred from homology"/>
<keyword evidence="6" id="KW-1003">Cell membrane</keyword>
<keyword evidence="5" id="KW-0050">Antiport</keyword>
<evidence type="ECO:0000256" key="3">
    <source>
        <dbReference type="ARBA" id="ARBA00022106"/>
    </source>
</evidence>
<accession>A0A7W5UMI4</accession>
<feature type="transmembrane region" description="Helical" evidence="13">
    <location>
        <begin position="285"/>
        <end position="307"/>
    </location>
</feature>